<name>A0A1E4RAC3_9BACI</name>
<comment type="caution">
    <text evidence="2">The sequence shown here is derived from an EMBL/GenBank/DDBJ whole genome shotgun (WGS) entry which is preliminary data.</text>
</comment>
<feature type="coiled-coil region" evidence="1">
    <location>
        <begin position="44"/>
        <end position="71"/>
    </location>
</feature>
<keyword evidence="1" id="KW-0175">Coiled coil</keyword>
<sequence>MSIYTLKELNEMMYNLQQLILDGADEEELKVYMDTISLEREAKLEGYAMVIKNLENENAGIKAEEDRFAKRRKYNENAIARMKERMAETLETFEPDAKGVKRLKTEKFTFSFRKSSKVEVSNIDSLPQQYVKVERTISRSELAKALKAGEQIEGAQLIENQSLSIR</sequence>
<protein>
    <recommendedName>
        <fullName evidence="4">Virus Gp157</fullName>
    </recommendedName>
</protein>
<evidence type="ECO:0000313" key="2">
    <source>
        <dbReference type="EMBL" id="ODV57298.1"/>
    </source>
</evidence>
<evidence type="ECO:0008006" key="4">
    <source>
        <dbReference type="Google" id="ProtNLM"/>
    </source>
</evidence>
<dbReference type="AlphaFoldDB" id="A0A1E4RAC3"/>
<reference evidence="2 3" key="1">
    <citation type="submission" date="2016-09" db="EMBL/GenBank/DDBJ databases">
        <title>Draft genome sequence of the soil isolate, Lysinibacillus fusiformis M5, a potential hypoxanthine producer.</title>
        <authorList>
            <person name="Gallegos-Monterrosa R."/>
            <person name="Maroti G."/>
            <person name="Balint B."/>
            <person name="Kovacs A.T."/>
        </authorList>
    </citation>
    <scope>NUCLEOTIDE SEQUENCE [LARGE SCALE GENOMIC DNA]</scope>
    <source>
        <strain evidence="2 3">M5</strain>
    </source>
</reference>
<dbReference type="RefSeq" id="WP_069482202.1">
    <property type="nucleotide sequence ID" value="NZ_KV766182.1"/>
</dbReference>
<dbReference type="InterPro" id="IPR008840">
    <property type="entry name" value="Sipho_Gp157"/>
</dbReference>
<accession>A0A1E4RAC3</accession>
<gene>
    <name evidence="2" type="ORF">BG258_15965</name>
</gene>
<dbReference type="Pfam" id="PF05565">
    <property type="entry name" value="Sipho_Gp157"/>
    <property type="match status" value="1"/>
</dbReference>
<proteinExistence type="predicted"/>
<dbReference type="OrthoDB" id="2735415at2"/>
<dbReference type="EMBL" id="MECQ01000001">
    <property type="protein sequence ID" value="ODV57298.1"/>
    <property type="molecule type" value="Genomic_DNA"/>
</dbReference>
<organism evidence="2 3">
    <name type="scientific">Lysinibacillus fusiformis</name>
    <dbReference type="NCBI Taxonomy" id="28031"/>
    <lineage>
        <taxon>Bacteria</taxon>
        <taxon>Bacillati</taxon>
        <taxon>Bacillota</taxon>
        <taxon>Bacilli</taxon>
        <taxon>Bacillales</taxon>
        <taxon>Bacillaceae</taxon>
        <taxon>Lysinibacillus</taxon>
    </lineage>
</organism>
<dbReference type="Proteomes" id="UP000094784">
    <property type="component" value="Unassembled WGS sequence"/>
</dbReference>
<evidence type="ECO:0000256" key="1">
    <source>
        <dbReference type="SAM" id="Coils"/>
    </source>
</evidence>
<evidence type="ECO:0000313" key="3">
    <source>
        <dbReference type="Proteomes" id="UP000094784"/>
    </source>
</evidence>